<evidence type="ECO:0000256" key="8">
    <source>
        <dbReference type="ARBA" id="ARBA00023288"/>
    </source>
</evidence>
<keyword evidence="7" id="KW-0325">Glycoprotein</keyword>
<keyword evidence="8" id="KW-0449">Lipoprotein</keyword>
<dbReference type="EMBL" id="CAEQ01002792">
    <property type="protein sequence ID" value="CCD17653.1"/>
    <property type="molecule type" value="Genomic_DNA"/>
</dbReference>
<sequence>MTAIRANGEDYNKEEHGLLCNVLAAAVRKWGNNGEKVSCPLKQALQQTIFGMNENRGENPKTLTLPKEYESNGGINPNHDRHQWCGACNGRHYPGESSLNDLLCVCTLGPDGVPNETGDTLCGHNPDKLGVAQPKHMGFGPNAESEEDVCRNCSKLHEKRSS</sequence>
<evidence type="ECO:0000256" key="4">
    <source>
        <dbReference type="ARBA" id="ARBA00022622"/>
    </source>
</evidence>
<name>F9WJZ2_TRYCI</name>
<evidence type="ECO:0000256" key="6">
    <source>
        <dbReference type="ARBA" id="ARBA00023136"/>
    </source>
</evidence>
<keyword evidence="3" id="KW-1003">Cell membrane</keyword>
<evidence type="ECO:0000256" key="5">
    <source>
        <dbReference type="ARBA" id="ARBA00022729"/>
    </source>
</evidence>
<keyword evidence="11" id="KW-1185">Reference proteome</keyword>
<comment type="function">
    <text evidence="1">VSG forms a coat on the surface of the parasite. The trypanosome evades the immune response of the host by expressing a series of antigenically distinct VSGs from an estimated 1000 VSG genes.</text>
</comment>
<evidence type="ECO:0000256" key="7">
    <source>
        <dbReference type="ARBA" id="ARBA00023180"/>
    </source>
</evidence>
<feature type="domain" description="Trypanosome variant surface glycoprotein B-type N-terminal" evidence="9">
    <location>
        <begin position="41"/>
        <end position="126"/>
    </location>
</feature>
<reference evidence="10 11" key="2">
    <citation type="journal article" date="2012" name="Proc. Natl. Acad. Sci. U.S.A.">
        <title>Antigenic diversity is generated by distinct evolutionary mechanisms in African trypanosome species.</title>
        <authorList>
            <person name="Jackson A.P."/>
            <person name="Berry A."/>
            <person name="Aslett M."/>
            <person name="Allison H.C."/>
            <person name="Burton P."/>
            <person name="Vavrova-Anderson J."/>
            <person name="Brown R."/>
            <person name="Browne H."/>
            <person name="Corton N."/>
            <person name="Hauser H."/>
            <person name="Gamble J."/>
            <person name="Gilderthorp R."/>
            <person name="Marcello L."/>
            <person name="McQuillan J."/>
            <person name="Otto T.D."/>
            <person name="Quail M.A."/>
            <person name="Sanders M.J."/>
            <person name="van Tonder A."/>
            <person name="Ginger M.L."/>
            <person name="Field M.C."/>
            <person name="Barry J.D."/>
            <person name="Hertz-Fowler C."/>
            <person name="Berriman M."/>
        </authorList>
    </citation>
    <scope>NUCLEOTIDE SEQUENCE [LARGE SCALE GENOMIC DNA]</scope>
    <source>
        <strain evidence="10 11">IL3000</strain>
    </source>
</reference>
<dbReference type="AlphaFoldDB" id="F9WJZ2"/>
<evidence type="ECO:0000313" key="11">
    <source>
        <dbReference type="Proteomes" id="UP000000702"/>
    </source>
</evidence>
<keyword evidence="4" id="KW-0336">GPI-anchor</keyword>
<gene>
    <name evidence="10" type="ORF">TCIL3000_0_24570</name>
</gene>
<dbReference type="GO" id="GO:0098552">
    <property type="term" value="C:side of membrane"/>
    <property type="evidence" value="ECO:0007669"/>
    <property type="project" value="UniProtKB-KW"/>
</dbReference>
<dbReference type="GO" id="GO:0005886">
    <property type="term" value="C:plasma membrane"/>
    <property type="evidence" value="ECO:0007669"/>
    <property type="project" value="UniProtKB-SubCell"/>
</dbReference>
<proteinExistence type="predicted"/>
<dbReference type="VEuPathDB" id="TriTrypDB:TcIL3000_0_24570"/>
<evidence type="ECO:0000256" key="3">
    <source>
        <dbReference type="ARBA" id="ARBA00022475"/>
    </source>
</evidence>
<protein>
    <submittedName>
        <fullName evidence="10">WGS project CAEQ00000000 data, annotated contig 970</fullName>
    </submittedName>
</protein>
<evidence type="ECO:0000313" key="10">
    <source>
        <dbReference type="EMBL" id="CCD17653.1"/>
    </source>
</evidence>
<accession>F9WJZ2</accession>
<organism evidence="10 11">
    <name type="scientific">Trypanosoma congolense (strain IL3000)</name>
    <dbReference type="NCBI Taxonomy" id="1068625"/>
    <lineage>
        <taxon>Eukaryota</taxon>
        <taxon>Discoba</taxon>
        <taxon>Euglenozoa</taxon>
        <taxon>Kinetoplastea</taxon>
        <taxon>Metakinetoplastina</taxon>
        <taxon>Trypanosomatida</taxon>
        <taxon>Trypanosomatidae</taxon>
        <taxon>Trypanosoma</taxon>
        <taxon>Nannomonas</taxon>
    </lineage>
</organism>
<dbReference type="Proteomes" id="UP000000702">
    <property type="component" value="Unassembled WGS sequence"/>
</dbReference>
<evidence type="ECO:0000259" key="9">
    <source>
        <dbReference type="Pfam" id="PF13206"/>
    </source>
</evidence>
<comment type="caution">
    <text evidence="10">The sequence shown here is derived from an EMBL/GenBank/DDBJ whole genome shotgun (WGS) entry which is preliminary data.</text>
</comment>
<evidence type="ECO:0000256" key="2">
    <source>
        <dbReference type="ARBA" id="ARBA00004609"/>
    </source>
</evidence>
<dbReference type="Pfam" id="PF13206">
    <property type="entry name" value="VSG_B"/>
    <property type="match status" value="1"/>
</dbReference>
<evidence type="ECO:0000256" key="1">
    <source>
        <dbReference type="ARBA" id="ARBA00002523"/>
    </source>
</evidence>
<reference evidence="11" key="1">
    <citation type="submission" date="2011-07" db="EMBL/GenBank/DDBJ databases">
        <title>Divergent evolution of antigenic variation in African trypanosomes.</title>
        <authorList>
            <person name="Jackson A.P."/>
            <person name="Berry A."/>
            <person name="Allison H.C."/>
            <person name="Burton P."/>
            <person name="Anderson J."/>
            <person name="Aslett M."/>
            <person name="Brown R."/>
            <person name="Corton N."/>
            <person name="Harris D."/>
            <person name="Hauser H."/>
            <person name="Gamble J."/>
            <person name="Gilderthorp R."/>
            <person name="McQuillan J."/>
            <person name="Quail M.A."/>
            <person name="Sanders M."/>
            <person name="Van Tonder A."/>
            <person name="Ginger M.L."/>
            <person name="Donelson J.E."/>
            <person name="Field M.C."/>
            <person name="Barry J.D."/>
            <person name="Berriman M."/>
            <person name="Hertz-Fowler C."/>
        </authorList>
    </citation>
    <scope>NUCLEOTIDE SEQUENCE [LARGE SCALE GENOMIC DNA]</scope>
    <source>
        <strain evidence="11">IL3000</strain>
    </source>
</reference>
<dbReference type="InterPro" id="IPR025932">
    <property type="entry name" value="Trypano_VSG_B_N_dom"/>
</dbReference>
<keyword evidence="5" id="KW-0732">Signal</keyword>
<keyword evidence="6" id="KW-0472">Membrane</keyword>
<comment type="subcellular location">
    <subcellularLocation>
        <location evidence="2">Cell membrane</location>
        <topology evidence="2">Lipid-anchor</topology>
        <topology evidence="2">GPI-anchor</topology>
    </subcellularLocation>
</comment>